<dbReference type="InterPro" id="IPR011006">
    <property type="entry name" value="CheY-like_superfamily"/>
</dbReference>
<evidence type="ECO:0008006" key="12">
    <source>
        <dbReference type="Google" id="ProtNLM"/>
    </source>
</evidence>
<reference evidence="10" key="3">
    <citation type="submission" date="2024-03" db="EMBL/GenBank/DDBJ databases">
        <title>The Genome Sequence of Enterococcus sp. DIV0238c.</title>
        <authorList>
            <consortium name="The Broad Institute Genomics Platform"/>
            <consortium name="The Broad Institute Microbial Omics Core"/>
            <consortium name="The Broad Institute Genomic Center for Infectious Diseases"/>
            <person name="Earl A."/>
            <person name="Manson A."/>
            <person name="Gilmore M."/>
            <person name="Schwartman J."/>
            <person name="Shea T."/>
            <person name="Abouelleil A."/>
            <person name="Cao P."/>
            <person name="Chapman S."/>
            <person name="Cusick C."/>
            <person name="Young S."/>
            <person name="Neafsey D."/>
            <person name="Nusbaum C."/>
            <person name="Birren B."/>
        </authorList>
    </citation>
    <scope>NUCLEOTIDE SEQUENCE</scope>
    <source>
        <strain evidence="10">9D6_DIV0238</strain>
    </source>
</reference>
<dbReference type="RefSeq" id="WP_087641680.1">
    <property type="nucleotide sequence ID" value="NZ_CP147246.1"/>
</dbReference>
<dbReference type="EMBL" id="NIBQ01000003">
    <property type="protein sequence ID" value="OUZ30294.1"/>
    <property type="molecule type" value="Genomic_DNA"/>
</dbReference>
<keyword evidence="11" id="KW-1185">Reference proteome</keyword>
<evidence type="ECO:0000313" key="11">
    <source>
        <dbReference type="Proteomes" id="UP000196151"/>
    </source>
</evidence>
<feature type="domain" description="Response regulatory" evidence="7">
    <location>
        <begin position="1"/>
        <end position="110"/>
    </location>
</feature>
<sequence length="218" mass="25278">MTRIGLLSTSSYDTDLRTLLIQNGYEATKVQGSDHVEGIDIILIDKNKENDVSKTIEYLLNLKEQQLPIWVIAKDYVTDEKLIYLQLGANGVISKTTEMKELLLTMHNYLCTGCALSDSLPKDALDSLILDHNKQCIVVDKEQEIAFTRKEFRAFEILYQNMNDTVTYDELFQYLWNGSKDKKIYRVANIIFHIRNKLPENKKYMIQTIRSKGYILKP</sequence>
<gene>
    <name evidence="10" type="ORF">A5889_001902</name>
    <name evidence="9" type="ORF">A5889_002582</name>
</gene>
<proteinExistence type="predicted"/>
<evidence type="ECO:0000313" key="9">
    <source>
        <dbReference type="EMBL" id="OUZ30294.1"/>
    </source>
</evidence>
<evidence type="ECO:0000259" key="7">
    <source>
        <dbReference type="PROSITE" id="PS50110"/>
    </source>
</evidence>
<dbReference type="CDD" id="cd00383">
    <property type="entry name" value="trans_reg_C"/>
    <property type="match status" value="1"/>
</dbReference>
<dbReference type="GO" id="GO:0003677">
    <property type="term" value="F:DNA binding"/>
    <property type="evidence" value="ECO:0007669"/>
    <property type="project" value="UniProtKB-UniRule"/>
</dbReference>
<dbReference type="SUPFAM" id="SSF52172">
    <property type="entry name" value="CheY-like"/>
    <property type="match status" value="1"/>
</dbReference>
<feature type="DNA-binding region" description="OmpR/PhoB-type" evidence="6">
    <location>
        <begin position="120"/>
        <end position="218"/>
    </location>
</feature>
<dbReference type="SUPFAM" id="SSF46894">
    <property type="entry name" value="C-terminal effector domain of the bipartite response regulators"/>
    <property type="match status" value="1"/>
</dbReference>
<evidence type="ECO:0000256" key="4">
    <source>
        <dbReference type="ARBA" id="ARBA00023163"/>
    </source>
</evidence>
<dbReference type="PROSITE" id="PS50110">
    <property type="entry name" value="RESPONSE_REGULATORY"/>
    <property type="match status" value="1"/>
</dbReference>
<reference evidence="10" key="2">
    <citation type="submission" date="2017-05" db="EMBL/GenBank/DDBJ databases">
        <authorList>
            <consortium name="The Broad Institute Genomics Platform"/>
            <consortium name="The Broad Institute Genomic Center for Infectious Diseases"/>
            <person name="Earl A."/>
            <person name="Manson A."/>
            <person name="Schwartman J."/>
            <person name="Gilmore M."/>
            <person name="Abouelleil A."/>
            <person name="Cao P."/>
            <person name="Chapman S."/>
            <person name="Cusick C."/>
            <person name="Shea T."/>
            <person name="Young S."/>
            <person name="Neafsey D."/>
            <person name="Nusbaum C."/>
            <person name="Birren B."/>
        </authorList>
    </citation>
    <scope>NUCLEOTIDE SEQUENCE</scope>
    <source>
        <strain evidence="10">9D6_DIV0238</strain>
    </source>
</reference>
<dbReference type="InterPro" id="IPR001867">
    <property type="entry name" value="OmpR/PhoB-type_DNA-bd"/>
</dbReference>
<dbReference type="GO" id="GO:0006355">
    <property type="term" value="P:regulation of DNA-templated transcription"/>
    <property type="evidence" value="ECO:0007669"/>
    <property type="project" value="InterPro"/>
</dbReference>
<dbReference type="Pfam" id="PF00486">
    <property type="entry name" value="Trans_reg_C"/>
    <property type="match status" value="1"/>
</dbReference>
<evidence type="ECO:0000259" key="8">
    <source>
        <dbReference type="PROSITE" id="PS51755"/>
    </source>
</evidence>
<evidence type="ECO:0000256" key="6">
    <source>
        <dbReference type="PROSITE-ProRule" id="PRU01091"/>
    </source>
</evidence>
<name>A0A200IZ95_9ENTE</name>
<dbReference type="InterPro" id="IPR016032">
    <property type="entry name" value="Sig_transdc_resp-reg_C-effctor"/>
</dbReference>
<protein>
    <recommendedName>
        <fullName evidence="12">OmpR/PhoB-type domain-containing protein</fullName>
    </recommendedName>
</protein>
<reference evidence="9" key="1">
    <citation type="submission" date="2017-05" db="EMBL/GenBank/DDBJ databases">
        <title>The Genome Sequence of Enterococcus sp. 9D6_DIV0238.</title>
        <authorList>
            <consortium name="The Broad Institute Genomics Platform"/>
            <consortium name="The Broad Institute Genomic Center for Infectious Diseases"/>
            <person name="Earl A."/>
            <person name="Manson A."/>
            <person name="Schwartman J."/>
            <person name="Gilmore M."/>
            <person name="Abouelleil A."/>
            <person name="Cao P."/>
            <person name="Chapman S."/>
            <person name="Cusick C."/>
            <person name="Shea T."/>
            <person name="Young S."/>
            <person name="Neafsey D."/>
            <person name="Nusbaum C."/>
            <person name="Birren B."/>
        </authorList>
    </citation>
    <scope>NUCLEOTIDE SEQUENCE [LARGE SCALE GENOMIC DNA]</scope>
    <source>
        <strain evidence="9">9D6_DIV0238</strain>
    </source>
</reference>
<keyword evidence="5" id="KW-0597">Phosphoprotein</keyword>
<evidence type="ECO:0000256" key="3">
    <source>
        <dbReference type="ARBA" id="ARBA00023125"/>
    </source>
</evidence>
<dbReference type="Gene3D" id="1.10.10.10">
    <property type="entry name" value="Winged helix-like DNA-binding domain superfamily/Winged helix DNA-binding domain"/>
    <property type="match status" value="1"/>
</dbReference>
<evidence type="ECO:0000256" key="5">
    <source>
        <dbReference type="PROSITE-ProRule" id="PRU00169"/>
    </source>
</evidence>
<dbReference type="SMART" id="SM00862">
    <property type="entry name" value="Trans_reg_C"/>
    <property type="match status" value="1"/>
</dbReference>
<accession>A0A200IZ95</accession>
<dbReference type="InterPro" id="IPR036388">
    <property type="entry name" value="WH-like_DNA-bd_sf"/>
</dbReference>
<evidence type="ECO:0000313" key="10">
    <source>
        <dbReference type="EMBL" id="WYJ94389.1"/>
    </source>
</evidence>
<evidence type="ECO:0000256" key="2">
    <source>
        <dbReference type="ARBA" id="ARBA00023015"/>
    </source>
</evidence>
<evidence type="ECO:0000256" key="1">
    <source>
        <dbReference type="ARBA" id="ARBA00023012"/>
    </source>
</evidence>
<feature type="domain" description="OmpR/PhoB-type" evidence="8">
    <location>
        <begin position="120"/>
        <end position="218"/>
    </location>
</feature>
<keyword evidence="3 6" id="KW-0238">DNA-binding</keyword>
<dbReference type="EMBL" id="CP147246">
    <property type="protein sequence ID" value="WYJ94389.1"/>
    <property type="molecule type" value="Genomic_DNA"/>
</dbReference>
<keyword evidence="1" id="KW-0902">Two-component regulatory system</keyword>
<dbReference type="Proteomes" id="UP000196151">
    <property type="component" value="Chromosome"/>
</dbReference>
<dbReference type="PROSITE" id="PS51755">
    <property type="entry name" value="OMPR_PHOB"/>
    <property type="match status" value="1"/>
</dbReference>
<dbReference type="AlphaFoldDB" id="A0A200IZ95"/>
<feature type="modified residue" description="4-aspartylphosphate" evidence="5">
    <location>
        <position position="45"/>
    </location>
</feature>
<dbReference type="GO" id="GO:0000160">
    <property type="term" value="P:phosphorelay signal transduction system"/>
    <property type="evidence" value="ECO:0007669"/>
    <property type="project" value="UniProtKB-KW"/>
</dbReference>
<keyword evidence="4" id="KW-0804">Transcription</keyword>
<keyword evidence="2" id="KW-0805">Transcription regulation</keyword>
<dbReference type="InterPro" id="IPR001789">
    <property type="entry name" value="Sig_transdc_resp-reg_receiver"/>
</dbReference>
<organism evidence="9">
    <name type="scientific">Candidatus Enterococcus dunnyi</name>
    <dbReference type="NCBI Taxonomy" id="1834192"/>
    <lineage>
        <taxon>Bacteria</taxon>
        <taxon>Bacillati</taxon>
        <taxon>Bacillota</taxon>
        <taxon>Bacilli</taxon>
        <taxon>Lactobacillales</taxon>
        <taxon>Enterococcaceae</taxon>
        <taxon>Enterococcus</taxon>
    </lineage>
</organism>
<dbReference type="OrthoDB" id="2182127at2"/>